<sequence>MAVLTQGTWVVVADGEKALFLRNDMDAQNPNLNVVSIDEQENPSDYEQSANRPGRMNDNGPGQKSALDDTDWHQLAKDRFASDIADKLYKLAHKGKFDRLVLVASPNTLGEVRKSLHKEVTDKIVAELDKDLTNHPLDKLEQLLHKELDGDTVH</sequence>
<dbReference type="EMBL" id="JAATOP010000007">
    <property type="protein sequence ID" value="NIY73062.1"/>
    <property type="molecule type" value="Genomic_DNA"/>
</dbReference>
<comment type="caution">
    <text evidence="2">The sequence shown here is derived from an EMBL/GenBank/DDBJ whole genome shotgun (WGS) entry which is preliminary data.</text>
</comment>
<feature type="region of interest" description="Disordered" evidence="1">
    <location>
        <begin position="37"/>
        <end position="71"/>
    </location>
</feature>
<dbReference type="Proteomes" id="UP000709466">
    <property type="component" value="Unassembled WGS sequence"/>
</dbReference>
<evidence type="ECO:0000313" key="3">
    <source>
        <dbReference type="Proteomes" id="UP000709466"/>
    </source>
</evidence>
<reference evidence="2 3" key="1">
    <citation type="submission" date="2020-03" db="EMBL/GenBank/DDBJ databases">
        <title>Bacterial isolates of synthetic phycosphere.</title>
        <authorList>
            <person name="Fu H."/>
            <person name="Moran M.A."/>
        </authorList>
    </citation>
    <scope>NUCLEOTIDE SEQUENCE [LARGE SCALE GENOMIC DNA]</scope>
    <source>
        <strain evidence="2 3">HF1</strain>
    </source>
</reference>
<evidence type="ECO:0000313" key="2">
    <source>
        <dbReference type="EMBL" id="NIY73062.1"/>
    </source>
</evidence>
<dbReference type="Pfam" id="PF18856">
    <property type="entry name" value="baeRF_family12"/>
    <property type="match status" value="1"/>
</dbReference>
<keyword evidence="3" id="KW-1185">Reference proteome</keyword>
<dbReference type="RefSeq" id="WP_167638446.1">
    <property type="nucleotide sequence ID" value="NZ_JAATOP010000007.1"/>
</dbReference>
<dbReference type="InterPro" id="IPR041374">
    <property type="entry name" value="BaeRF_family12"/>
</dbReference>
<organism evidence="2 3">
    <name type="scientific">Marivivens donghaensis</name>
    <dbReference type="NCBI Taxonomy" id="1699413"/>
    <lineage>
        <taxon>Bacteria</taxon>
        <taxon>Pseudomonadati</taxon>
        <taxon>Pseudomonadota</taxon>
        <taxon>Alphaproteobacteria</taxon>
        <taxon>Rhodobacterales</taxon>
        <taxon>Paracoccaceae</taxon>
        <taxon>Marivivens group</taxon>
        <taxon>Marivivens</taxon>
    </lineage>
</organism>
<proteinExistence type="predicted"/>
<name>A0ABX0W2B3_9RHOB</name>
<evidence type="ECO:0000256" key="1">
    <source>
        <dbReference type="SAM" id="MobiDB-lite"/>
    </source>
</evidence>
<protein>
    <submittedName>
        <fullName evidence="2">Host attachment protein</fullName>
    </submittedName>
</protein>
<gene>
    <name evidence="2" type="ORF">HCZ30_11535</name>
</gene>
<accession>A0ABX0W2B3</accession>